<dbReference type="EMBL" id="CAMGYJ010000009">
    <property type="protein sequence ID" value="CAI0473271.1"/>
    <property type="molecule type" value="Genomic_DNA"/>
</dbReference>
<dbReference type="SMART" id="SM00248">
    <property type="entry name" value="ANK"/>
    <property type="match status" value="2"/>
</dbReference>
<dbReference type="SUPFAM" id="SSF48403">
    <property type="entry name" value="Ankyrin repeat"/>
    <property type="match status" value="1"/>
</dbReference>
<dbReference type="Proteomes" id="UP001154282">
    <property type="component" value="Unassembled WGS sequence"/>
</dbReference>
<feature type="transmembrane region" description="Helical" evidence="1">
    <location>
        <begin position="555"/>
        <end position="583"/>
    </location>
</feature>
<keyword evidence="1" id="KW-1133">Transmembrane helix</keyword>
<dbReference type="PANTHER" id="PTHR24177:SF292">
    <property type="entry name" value="ANKYRIN REPEAT FAMILY PROTEIN-RELATED"/>
    <property type="match status" value="1"/>
</dbReference>
<sequence>MESFFSNIFPYKVRPLTLSDFKTLLSSYSSPLHYAQVDIDHLTYPNIAFGNPIKKNNPTMDLPEEVESNHYNSSAYEAALKHDWKTAGETSASRAETSILQFAVLSPSSTAFLQNQLTKLSQDSLRVTVDDIGNTLLHTAAEAGNLAAVRAIVAIDPLLTGDLISRRNCFGDTPVHSAAAFANWDVVVYLLSVIFGIWPHDGGDDGLVGDSPLAASQGVRLLQLLIAADFYGIALIMMERYPSLGRGTDILTGMTALEMLAKRDRASIKKRHGDRTLSTQLLTKNKPSRSAVITSGDGNEGILGRACGLCDTAWRVFGMASPFRAVNWDEALPLLKQLILEANLHFSGNERRSIFGRAMRMAAERGNVLFVEALANACPVAVMERDDDDDDDGKGRYNMMELAVLHRQDGVFLLLYEKKYFSLGHLLSSTTHTKVDGEDDGNKNNNLLHLAARLGPRRTIYGPFVQIQEELRWFKTVETMIHARLREAANEKGQTPTQVFTEEHKPLVEESEKWLEDISKQCTTIAALMLSAFSAAVFASPLSDKDVRDNAPRNMWIQLGVTVFTVSNAGAFYCSCLALLLFVAAMVCRHSVLDDFLGVIPRRIGIGLVAMIGGSLFMATSFFASLYTEIASRSLRVDAEAPDQEVNGMGLFFCSLLIVPLMVYTATHAPLLTTFSAGTGRRRELLFS</sequence>
<dbReference type="InterPro" id="IPR026961">
    <property type="entry name" value="PGG_dom"/>
</dbReference>
<dbReference type="Gene3D" id="1.25.40.20">
    <property type="entry name" value="Ankyrin repeat-containing domain"/>
    <property type="match status" value="1"/>
</dbReference>
<name>A0AAV0PSQ0_9ROSI</name>
<feature type="transmembrane region" description="Helical" evidence="1">
    <location>
        <begin position="648"/>
        <end position="673"/>
    </location>
</feature>
<dbReference type="AlphaFoldDB" id="A0AAV0PSQ0"/>
<dbReference type="InterPro" id="IPR036770">
    <property type="entry name" value="Ankyrin_rpt-contain_sf"/>
</dbReference>
<organism evidence="3 4">
    <name type="scientific">Linum tenue</name>
    <dbReference type="NCBI Taxonomy" id="586396"/>
    <lineage>
        <taxon>Eukaryota</taxon>
        <taxon>Viridiplantae</taxon>
        <taxon>Streptophyta</taxon>
        <taxon>Embryophyta</taxon>
        <taxon>Tracheophyta</taxon>
        <taxon>Spermatophyta</taxon>
        <taxon>Magnoliopsida</taxon>
        <taxon>eudicotyledons</taxon>
        <taxon>Gunneridae</taxon>
        <taxon>Pentapetalae</taxon>
        <taxon>rosids</taxon>
        <taxon>fabids</taxon>
        <taxon>Malpighiales</taxon>
        <taxon>Linaceae</taxon>
        <taxon>Linum</taxon>
    </lineage>
</organism>
<keyword evidence="4" id="KW-1185">Reference proteome</keyword>
<evidence type="ECO:0000313" key="3">
    <source>
        <dbReference type="EMBL" id="CAI0473271.1"/>
    </source>
</evidence>
<evidence type="ECO:0000259" key="2">
    <source>
        <dbReference type="Pfam" id="PF13962"/>
    </source>
</evidence>
<keyword evidence="1" id="KW-0472">Membrane</keyword>
<accession>A0AAV0PSQ0</accession>
<dbReference type="Pfam" id="PF13962">
    <property type="entry name" value="PGG"/>
    <property type="match status" value="1"/>
</dbReference>
<feature type="domain" description="PGG" evidence="2">
    <location>
        <begin position="512"/>
        <end position="628"/>
    </location>
</feature>
<keyword evidence="1" id="KW-0812">Transmembrane</keyword>
<protein>
    <recommendedName>
        <fullName evidence="2">PGG domain-containing protein</fullName>
    </recommendedName>
</protein>
<reference evidence="3" key="1">
    <citation type="submission" date="2022-08" db="EMBL/GenBank/DDBJ databases">
        <authorList>
            <person name="Gutierrez-Valencia J."/>
        </authorList>
    </citation>
    <scope>NUCLEOTIDE SEQUENCE</scope>
</reference>
<feature type="transmembrane region" description="Helical" evidence="1">
    <location>
        <begin position="522"/>
        <end position="543"/>
    </location>
</feature>
<gene>
    <name evidence="3" type="ORF">LITE_LOCUS39568</name>
</gene>
<evidence type="ECO:0000256" key="1">
    <source>
        <dbReference type="SAM" id="Phobius"/>
    </source>
</evidence>
<dbReference type="PANTHER" id="PTHR24177">
    <property type="entry name" value="CASKIN"/>
    <property type="match status" value="1"/>
</dbReference>
<dbReference type="GO" id="GO:0016020">
    <property type="term" value="C:membrane"/>
    <property type="evidence" value="ECO:0007669"/>
    <property type="project" value="TreeGrafter"/>
</dbReference>
<feature type="transmembrane region" description="Helical" evidence="1">
    <location>
        <begin position="604"/>
        <end position="628"/>
    </location>
</feature>
<evidence type="ECO:0000313" key="4">
    <source>
        <dbReference type="Proteomes" id="UP001154282"/>
    </source>
</evidence>
<dbReference type="InterPro" id="IPR002110">
    <property type="entry name" value="Ankyrin_rpt"/>
</dbReference>
<comment type="caution">
    <text evidence="3">The sequence shown here is derived from an EMBL/GenBank/DDBJ whole genome shotgun (WGS) entry which is preliminary data.</text>
</comment>
<proteinExistence type="predicted"/>